<accession>A0A830GXX9</accession>
<evidence type="ECO:0000256" key="1">
    <source>
        <dbReference type="SAM" id="Phobius"/>
    </source>
</evidence>
<dbReference type="RefSeq" id="WP_188597136.1">
    <property type="nucleotide sequence ID" value="NZ_BMNL01000004.1"/>
</dbReference>
<gene>
    <name evidence="2" type="ORF">GCM10007981_18780</name>
</gene>
<name>A0A830GXX9_9CREN</name>
<feature type="transmembrane region" description="Helical" evidence="1">
    <location>
        <begin position="12"/>
        <end position="31"/>
    </location>
</feature>
<dbReference type="EMBL" id="BMNL01000004">
    <property type="protein sequence ID" value="GGP22493.1"/>
    <property type="molecule type" value="Genomic_DNA"/>
</dbReference>
<protein>
    <submittedName>
        <fullName evidence="2">Uncharacterized protein</fullName>
    </submittedName>
</protein>
<reference evidence="2" key="2">
    <citation type="submission" date="2020-09" db="EMBL/GenBank/DDBJ databases">
        <authorList>
            <person name="Sun Q."/>
            <person name="Ohkuma M."/>
        </authorList>
    </citation>
    <scope>NUCLEOTIDE SEQUENCE</scope>
    <source>
        <strain evidence="2">JCM 10088</strain>
    </source>
</reference>
<sequence>MSSRFGVSEVVGAVMLVLIAAVLGLFVLGYANRLLSVGGPRYQCSISIPLAVYNTSGSAVTGMVIYVYDPGPDSCQLSSAYVVNGTTNAVLAQLVIPRAQVGVGQLVRLVYGKVSSSSAYVDNVTSSAPVPVPSVVSIYTVTGSEAQYPLQ</sequence>
<keyword evidence="1" id="KW-1133">Transmembrane helix</keyword>
<keyword evidence="1" id="KW-0472">Membrane</keyword>
<evidence type="ECO:0000313" key="3">
    <source>
        <dbReference type="Proteomes" id="UP000610960"/>
    </source>
</evidence>
<evidence type="ECO:0000313" key="2">
    <source>
        <dbReference type="EMBL" id="GGP22493.1"/>
    </source>
</evidence>
<dbReference type="Proteomes" id="UP000610960">
    <property type="component" value="Unassembled WGS sequence"/>
</dbReference>
<keyword evidence="1" id="KW-0812">Transmembrane</keyword>
<keyword evidence="3" id="KW-1185">Reference proteome</keyword>
<organism evidence="2 3">
    <name type="scientific">Thermocladium modestius</name>
    <dbReference type="NCBI Taxonomy" id="62609"/>
    <lineage>
        <taxon>Archaea</taxon>
        <taxon>Thermoproteota</taxon>
        <taxon>Thermoprotei</taxon>
        <taxon>Thermoproteales</taxon>
        <taxon>Thermoproteaceae</taxon>
        <taxon>Thermocladium</taxon>
    </lineage>
</organism>
<reference evidence="2" key="1">
    <citation type="journal article" date="2014" name="Int. J. Syst. Evol. Microbiol.">
        <title>Complete genome sequence of Corynebacterium casei LMG S-19264T (=DSM 44701T), isolated from a smear-ripened cheese.</title>
        <authorList>
            <consortium name="US DOE Joint Genome Institute (JGI-PGF)"/>
            <person name="Walter F."/>
            <person name="Albersmeier A."/>
            <person name="Kalinowski J."/>
            <person name="Ruckert C."/>
        </authorList>
    </citation>
    <scope>NUCLEOTIDE SEQUENCE</scope>
    <source>
        <strain evidence="2">JCM 10088</strain>
    </source>
</reference>
<comment type="caution">
    <text evidence="2">The sequence shown here is derived from an EMBL/GenBank/DDBJ whole genome shotgun (WGS) entry which is preliminary data.</text>
</comment>
<dbReference type="AlphaFoldDB" id="A0A830GXX9"/>
<proteinExistence type="predicted"/>